<dbReference type="Pfam" id="PF05763">
    <property type="entry name" value="DUF835"/>
    <property type="match status" value="1"/>
</dbReference>
<organism evidence="3 4">
    <name type="scientific">Pyrococcus horikoshii (strain ATCC 700860 / DSM 12428 / JCM 9974 / NBRC 100139 / OT-3)</name>
    <dbReference type="NCBI Taxonomy" id="70601"/>
    <lineage>
        <taxon>Archaea</taxon>
        <taxon>Methanobacteriati</taxon>
        <taxon>Methanobacteriota</taxon>
        <taxon>Thermococci</taxon>
        <taxon>Thermococcales</taxon>
        <taxon>Thermococcaceae</taxon>
        <taxon>Pyrococcus</taxon>
    </lineage>
</organism>
<sequence length="237" mass="26937">MYLLTFILIRINKYSDKAKKSAILVLLFLSLGAILKILEIADPSVKMDYIIQLVYSLTVFGAFVALSFYIKFLETPPSLTVHHSTKLPKNGGSEPKLVGAYLVSGSRSRIVDLINMIRELNAPILVFTRYPTFYQDLGENIKVIWITQASEDGIPPTKLHVIQDYAIKFAKENKYAVVIIDCVEYLLLYNEFASVFKFLASLKDYLIMMNSALVLAVDEKALDEKYYTLLLNEFEPL</sequence>
<dbReference type="KEGG" id="pho:PH1737"/>
<protein>
    <recommendedName>
        <fullName evidence="2">DUF835 domain-containing protein</fullName>
    </recommendedName>
</protein>
<proteinExistence type="predicted"/>
<name>O59380_PYRHO</name>
<evidence type="ECO:0000259" key="2">
    <source>
        <dbReference type="Pfam" id="PF05763"/>
    </source>
</evidence>
<dbReference type="Proteomes" id="UP000000752">
    <property type="component" value="Chromosome"/>
</dbReference>
<dbReference type="AlphaFoldDB" id="O59380"/>
<dbReference type="STRING" id="70601.gene:9378734"/>
<keyword evidence="4" id="KW-1185">Reference proteome</keyword>
<evidence type="ECO:0000256" key="1">
    <source>
        <dbReference type="SAM" id="Phobius"/>
    </source>
</evidence>
<dbReference type="DNASU" id="1442580"/>
<dbReference type="EnsemblBacteria" id="BAA30851">
    <property type="protein sequence ID" value="BAA30851"/>
    <property type="gene ID" value="BAA30851"/>
</dbReference>
<dbReference type="PIR" id="D71182">
    <property type="entry name" value="D71182"/>
</dbReference>
<keyword evidence="1" id="KW-0812">Transmembrane</keyword>
<accession>O59380</accession>
<dbReference type="eggNOG" id="arCOG03796">
    <property type="taxonomic scope" value="Archaea"/>
</dbReference>
<gene>
    <name evidence="3" type="ordered locus">PH1737</name>
</gene>
<reference evidence="3 4" key="1">
    <citation type="journal article" date="1998" name="DNA Res.">
        <title>Complete sequence and gene organization of the genome of a hyper-thermophilic archaebacterium, Pyrococcus horikoshii OT3.</title>
        <authorList>
            <person name="Kawarabayasi Y."/>
            <person name="Sawada M."/>
            <person name="Horikawa H."/>
            <person name="Haikawa Y."/>
            <person name="Hino Y."/>
            <person name="Yamamoto S."/>
            <person name="Sekine M."/>
            <person name="Baba S."/>
            <person name="Kosugi H."/>
            <person name="Hosoyama A."/>
            <person name="Nagai Y."/>
            <person name="Sakai M."/>
            <person name="Ogura K."/>
            <person name="Otuka R."/>
            <person name="Nakazawa H."/>
            <person name="Takamiya M."/>
            <person name="Ohfuku Y."/>
            <person name="Funahashi T."/>
            <person name="Tanaka T."/>
            <person name="Kudoh Y."/>
            <person name="Yamazaki J."/>
            <person name="Kushida N."/>
            <person name="Oguchi A."/>
            <person name="Aoki K."/>
            <person name="Nakamura Y."/>
            <person name="Robb T.F."/>
            <person name="Horikoshi K."/>
            <person name="Masuchi Y."/>
            <person name="Shizuya H."/>
            <person name="Kikuchi H."/>
        </authorList>
    </citation>
    <scope>NUCLEOTIDE SEQUENCE [LARGE SCALE GENOMIC DNA]</scope>
    <source>
        <strain evidence="4">ATCC 700860 / DSM 12428 / JCM 9974 / NBRC 100139 / OT-3</strain>
    </source>
</reference>
<dbReference type="InterPro" id="IPR008553">
    <property type="entry name" value="DUF835"/>
</dbReference>
<keyword evidence="1" id="KW-0472">Membrane</keyword>
<keyword evidence="1" id="KW-1133">Transmembrane helix</keyword>
<feature type="transmembrane region" description="Helical" evidence="1">
    <location>
        <begin position="50"/>
        <end position="70"/>
    </location>
</feature>
<feature type="domain" description="DUF835" evidence="2">
    <location>
        <begin position="108"/>
        <end position="234"/>
    </location>
</feature>
<evidence type="ECO:0000313" key="3">
    <source>
        <dbReference type="EMBL" id="BAA30851.1"/>
    </source>
</evidence>
<dbReference type="EMBL" id="BA000001">
    <property type="protein sequence ID" value="BAA30851.1"/>
    <property type="molecule type" value="Genomic_DNA"/>
</dbReference>
<feature type="transmembrane region" description="Helical" evidence="1">
    <location>
        <begin position="21"/>
        <end position="38"/>
    </location>
</feature>
<evidence type="ECO:0000313" key="4">
    <source>
        <dbReference type="Proteomes" id="UP000000752"/>
    </source>
</evidence>